<protein>
    <submittedName>
        <fullName evidence="5">Siderophore synthetase</fullName>
    </submittedName>
</protein>
<comment type="similarity">
    <text evidence="2">Belongs to the IucA/IucC family.</text>
</comment>
<dbReference type="Gene3D" id="1.10.510.40">
    <property type="match status" value="1"/>
</dbReference>
<organism evidence="5 6">
    <name type="scientific">Staphylococcus simulans UMC-CNS-990</name>
    <dbReference type="NCBI Taxonomy" id="1405498"/>
    <lineage>
        <taxon>Bacteria</taxon>
        <taxon>Bacillati</taxon>
        <taxon>Bacillota</taxon>
        <taxon>Bacilli</taxon>
        <taxon>Bacillales</taxon>
        <taxon>Staphylococcaceae</taxon>
        <taxon>Staphylococcus</taxon>
    </lineage>
</organism>
<evidence type="ECO:0000259" key="4">
    <source>
        <dbReference type="Pfam" id="PF06276"/>
    </source>
</evidence>
<accession>A0ABN0PEY9</accession>
<comment type="pathway">
    <text evidence="1">Siderophore biosynthesis.</text>
</comment>
<dbReference type="Pfam" id="PF04183">
    <property type="entry name" value="IucA_IucC"/>
    <property type="match status" value="1"/>
</dbReference>
<name>A0ABN0PEY9_STASI</name>
<dbReference type="Pfam" id="PF06276">
    <property type="entry name" value="FhuF"/>
    <property type="match status" value="1"/>
</dbReference>
<keyword evidence="6" id="KW-1185">Reference proteome</keyword>
<sequence length="585" mass="67304">MRQTTLQQADINMQHRVFNAMIKEHIFNEGTRITKQNHRLEVQYQGKVLSVSINGVYAFERYQMQGPLELQEGDKQQTIASLEQLIDTLEQDFEVAFPTRLKQELIHSRRGFDLTYAQMEKRNQLIQDSMKFSRMPVSLNYFAWMSHMNALGEMDDLLYSESLVVEGHPTHPLSKTKLPLTNEEVMRYAPEFEQIIPLKVMLLRKEDAVTTSASSDPDFILNEVLKDDKAQLKDYAKALGYDIDDFEIVIIHPWQYEHVIVEQFKTWIQEQRLIPTPITLKSKATLSFRTMALLERPYHIKLPVQVQATSAIRTVSSVTTVDGPKLSYELQDMLNVYPQLKVAREPFGLHAAIEPDQARQLAYIVRERPMIDGEGVTVVTASLVNQNPVDDMKVVDSYLEWVDREISAQSIKHFMTVYAHTLIPPLIAYIQEYGIALEAHMQNTIVKLGKDYKMAFMVRDLGGSRIDLETMKEKIPNVKVENESLIAEDIEAVIAKFQHAVIQNQMGELIYHLSQHEDVTEQELFTIVQEITRHAIDPNKPHATVLNQILFGPTITVKSLLRMRMEGKVKKYVNTILDNPLKEGE</sequence>
<dbReference type="EMBL" id="AXDY01000002">
    <property type="protein sequence ID" value="ERS94195.1"/>
    <property type="molecule type" value="Genomic_DNA"/>
</dbReference>
<dbReference type="InterPro" id="IPR037455">
    <property type="entry name" value="LucA/IucC-like"/>
</dbReference>
<dbReference type="InterPro" id="IPR007310">
    <property type="entry name" value="Aerobactin_biosyn_IucA/IucC_N"/>
</dbReference>
<dbReference type="Proteomes" id="UP000017131">
    <property type="component" value="Unassembled WGS sequence"/>
</dbReference>
<reference evidence="5 6" key="1">
    <citation type="journal article" date="2013" name="Genome Announc.">
        <title>Draft Genome Sequence of Staphylococcus simulans UMC-CNS-990, Isolated from a Case of Chronic Bovine Mastitis.</title>
        <authorList>
            <person name="Calcutt M.J."/>
            <person name="Foecking M.F."/>
            <person name="Hsieh H.Y."/>
            <person name="Perry J."/>
            <person name="Stewart G.C."/>
            <person name="Middleton J.R."/>
        </authorList>
    </citation>
    <scope>NUCLEOTIDE SEQUENCE [LARGE SCALE GENOMIC DNA]</scope>
    <source>
        <strain evidence="5 6">UMC-CNS-990</strain>
    </source>
</reference>
<comment type="caution">
    <text evidence="5">The sequence shown here is derived from an EMBL/GenBank/DDBJ whole genome shotgun (WGS) entry which is preliminary data.</text>
</comment>
<dbReference type="PANTHER" id="PTHR34384:SF6">
    <property type="entry name" value="STAPHYLOFERRIN B SYNTHASE"/>
    <property type="match status" value="1"/>
</dbReference>
<feature type="domain" description="Aerobactin siderophore biosynthesis IucA/IucC N-terminal" evidence="3">
    <location>
        <begin position="157"/>
        <end position="384"/>
    </location>
</feature>
<dbReference type="RefSeq" id="WP_023014950.1">
    <property type="nucleotide sequence ID" value="NZ_AXDY01000002.1"/>
</dbReference>
<evidence type="ECO:0000256" key="1">
    <source>
        <dbReference type="ARBA" id="ARBA00004924"/>
    </source>
</evidence>
<dbReference type="InterPro" id="IPR022770">
    <property type="entry name" value="IucA/IucC-like_C"/>
</dbReference>
<dbReference type="PANTHER" id="PTHR34384">
    <property type="entry name" value="L-2,3-DIAMINOPROPANOATE--CITRATE LIGASE"/>
    <property type="match status" value="1"/>
</dbReference>
<evidence type="ECO:0000313" key="6">
    <source>
        <dbReference type="Proteomes" id="UP000017131"/>
    </source>
</evidence>
<proteinExistence type="inferred from homology"/>
<gene>
    <name evidence="5" type="ORF">SSIM_01680</name>
</gene>
<feature type="domain" description="Aerobactin siderophore biosynthesis IucA/IucC-like C-terminal" evidence="4">
    <location>
        <begin position="414"/>
        <end position="568"/>
    </location>
</feature>
<evidence type="ECO:0000313" key="5">
    <source>
        <dbReference type="EMBL" id="ERS94195.1"/>
    </source>
</evidence>
<evidence type="ECO:0000256" key="2">
    <source>
        <dbReference type="ARBA" id="ARBA00007832"/>
    </source>
</evidence>
<evidence type="ECO:0000259" key="3">
    <source>
        <dbReference type="Pfam" id="PF04183"/>
    </source>
</evidence>